<reference evidence="2" key="1">
    <citation type="journal article" date="2014" name="Front. Microbiol.">
        <title>High frequency of phylogenetically diverse reductive dehalogenase-homologous genes in deep subseafloor sedimentary metagenomes.</title>
        <authorList>
            <person name="Kawai M."/>
            <person name="Futagami T."/>
            <person name="Toyoda A."/>
            <person name="Takaki Y."/>
            <person name="Nishi S."/>
            <person name="Hori S."/>
            <person name="Arai W."/>
            <person name="Tsubouchi T."/>
            <person name="Morono Y."/>
            <person name="Uchiyama I."/>
            <person name="Ito T."/>
            <person name="Fujiyama A."/>
            <person name="Inagaki F."/>
            <person name="Takami H."/>
        </authorList>
    </citation>
    <scope>NUCLEOTIDE SEQUENCE</scope>
    <source>
        <strain evidence="2">Expedition CK06-06</strain>
    </source>
</reference>
<feature type="non-terminal residue" evidence="2">
    <location>
        <position position="140"/>
    </location>
</feature>
<dbReference type="GO" id="GO:0000287">
    <property type="term" value="F:magnesium ion binding"/>
    <property type="evidence" value="ECO:0007669"/>
    <property type="project" value="TreeGrafter"/>
</dbReference>
<evidence type="ECO:0000313" key="2">
    <source>
        <dbReference type="EMBL" id="GAH12387.1"/>
    </source>
</evidence>
<dbReference type="GO" id="GO:0032264">
    <property type="term" value="P:IMP salvage"/>
    <property type="evidence" value="ECO:0007669"/>
    <property type="project" value="TreeGrafter"/>
</dbReference>
<organism evidence="2">
    <name type="scientific">marine sediment metagenome</name>
    <dbReference type="NCBI Taxonomy" id="412755"/>
    <lineage>
        <taxon>unclassified sequences</taxon>
        <taxon>metagenomes</taxon>
        <taxon>ecological metagenomes</taxon>
    </lineage>
</organism>
<dbReference type="SUPFAM" id="SSF53271">
    <property type="entry name" value="PRTase-like"/>
    <property type="match status" value="1"/>
</dbReference>
<name>X1CX11_9ZZZZ</name>
<dbReference type="InterPro" id="IPR050408">
    <property type="entry name" value="HGPRT"/>
</dbReference>
<gene>
    <name evidence="2" type="ORF">S01H4_58109</name>
</gene>
<dbReference type="CDD" id="cd06223">
    <property type="entry name" value="PRTases_typeI"/>
    <property type="match status" value="1"/>
</dbReference>
<dbReference type="InterPro" id="IPR029057">
    <property type="entry name" value="PRTase-like"/>
</dbReference>
<dbReference type="Pfam" id="PF00156">
    <property type="entry name" value="Pribosyltran"/>
    <property type="match status" value="1"/>
</dbReference>
<dbReference type="EMBL" id="BART01033908">
    <property type="protein sequence ID" value="GAH12387.1"/>
    <property type="molecule type" value="Genomic_DNA"/>
</dbReference>
<protein>
    <recommendedName>
        <fullName evidence="1">Phosphoribosyltransferase domain-containing protein</fullName>
    </recommendedName>
</protein>
<evidence type="ECO:0000259" key="1">
    <source>
        <dbReference type="Pfam" id="PF00156"/>
    </source>
</evidence>
<dbReference type="InterPro" id="IPR000836">
    <property type="entry name" value="PRTase_dom"/>
</dbReference>
<accession>X1CX11</accession>
<dbReference type="AlphaFoldDB" id="X1CX11"/>
<dbReference type="PANTHER" id="PTHR43340:SF1">
    <property type="entry name" value="HYPOXANTHINE PHOSPHORIBOSYLTRANSFERASE"/>
    <property type="match status" value="1"/>
</dbReference>
<dbReference type="GO" id="GO:0046100">
    <property type="term" value="P:hypoxanthine metabolic process"/>
    <property type="evidence" value="ECO:0007669"/>
    <property type="project" value="TreeGrafter"/>
</dbReference>
<dbReference type="GO" id="GO:0032263">
    <property type="term" value="P:GMP salvage"/>
    <property type="evidence" value="ECO:0007669"/>
    <property type="project" value="TreeGrafter"/>
</dbReference>
<dbReference type="GO" id="GO:0004422">
    <property type="term" value="F:hypoxanthine phosphoribosyltransferase activity"/>
    <property type="evidence" value="ECO:0007669"/>
    <property type="project" value="TreeGrafter"/>
</dbReference>
<sequence>MEEQETCRELPGNKILGKILFPDTEIKKRILELGKEITEDYKDRNLLLVSVLRGGVIFLADLMKQIDLPLSIDFMGISTYGIDGASTGVVRITKDLEESIEGKDVLIVEDIIDTGLTISYLLRNLKARYPVSLEICTLLD</sequence>
<proteinExistence type="predicted"/>
<dbReference type="Gene3D" id="3.40.50.2020">
    <property type="match status" value="1"/>
</dbReference>
<comment type="caution">
    <text evidence="2">The sequence shown here is derived from an EMBL/GenBank/DDBJ whole genome shotgun (WGS) entry which is preliminary data.</text>
</comment>
<dbReference type="GO" id="GO:0006178">
    <property type="term" value="P:guanine salvage"/>
    <property type="evidence" value="ECO:0007669"/>
    <property type="project" value="TreeGrafter"/>
</dbReference>
<dbReference type="PANTHER" id="PTHR43340">
    <property type="entry name" value="HYPOXANTHINE-GUANINE PHOSPHORIBOSYLTRANSFERASE"/>
    <property type="match status" value="1"/>
</dbReference>
<dbReference type="GO" id="GO:0005829">
    <property type="term" value="C:cytosol"/>
    <property type="evidence" value="ECO:0007669"/>
    <property type="project" value="TreeGrafter"/>
</dbReference>
<feature type="domain" description="Phosphoribosyltransferase" evidence="1">
    <location>
        <begin position="25"/>
        <end position="140"/>
    </location>
</feature>